<reference evidence="2 3" key="1">
    <citation type="submission" date="2016-08" db="EMBL/GenBank/DDBJ databases">
        <title>Evolution of the type three secretion system and type three effector repertoires in Xanthomonas.</title>
        <authorList>
            <person name="Merda D."/>
            <person name="Briand M."/>
            <person name="Bosis E."/>
            <person name="Rousseau C."/>
            <person name="Portier P."/>
            <person name="Jacques M.-A."/>
            <person name="Fischer-Le Saux M."/>
        </authorList>
    </citation>
    <scope>NUCLEOTIDE SEQUENCE [LARGE SCALE GENOMIC DNA]</scope>
    <source>
        <strain evidence="2 3">CFBP1976</strain>
    </source>
</reference>
<dbReference type="Proteomes" id="UP000239710">
    <property type="component" value="Unassembled WGS sequence"/>
</dbReference>
<evidence type="ECO:0000313" key="3">
    <source>
        <dbReference type="Proteomes" id="UP000239710"/>
    </source>
</evidence>
<feature type="region of interest" description="Disordered" evidence="1">
    <location>
        <begin position="1"/>
        <end position="73"/>
    </location>
</feature>
<name>A0ABX5BPQ5_9XANT</name>
<gene>
    <name evidence="2" type="ORF">XbrCFBP1976_09785</name>
</gene>
<accession>A0ABX5BPQ5</accession>
<evidence type="ECO:0000313" key="2">
    <source>
        <dbReference type="EMBL" id="PPV06825.1"/>
    </source>
</evidence>
<dbReference type="EMBL" id="MDCE01000012">
    <property type="protein sequence ID" value="PPV06825.1"/>
    <property type="molecule type" value="Genomic_DNA"/>
</dbReference>
<feature type="compositionally biased region" description="Low complexity" evidence="1">
    <location>
        <begin position="49"/>
        <end position="66"/>
    </location>
</feature>
<organism evidence="2 3">
    <name type="scientific">Xanthomonas bromi</name>
    <dbReference type="NCBI Taxonomy" id="56449"/>
    <lineage>
        <taxon>Bacteria</taxon>
        <taxon>Pseudomonadati</taxon>
        <taxon>Pseudomonadota</taxon>
        <taxon>Gammaproteobacteria</taxon>
        <taxon>Lysobacterales</taxon>
        <taxon>Lysobacteraceae</taxon>
        <taxon>Xanthomonas</taxon>
    </lineage>
</organism>
<comment type="caution">
    <text evidence="2">The sequence shown here is derived from an EMBL/GenBank/DDBJ whole genome shotgun (WGS) entry which is preliminary data.</text>
</comment>
<protein>
    <submittedName>
        <fullName evidence="2">Uncharacterized protein</fullName>
    </submittedName>
</protein>
<keyword evidence="3" id="KW-1185">Reference proteome</keyword>
<proteinExistence type="predicted"/>
<sequence length="73" mass="7821">MRRSKSERSPPNLLLQSPQKINMELCSSKLSPAGSSEHYPSHATEQAVPSESSSPSPRDSPSSSTSALREALP</sequence>
<evidence type="ECO:0000256" key="1">
    <source>
        <dbReference type="SAM" id="MobiDB-lite"/>
    </source>
</evidence>